<accession>A0A8J8MUV8</accession>
<keyword evidence="2" id="KW-1185">Reference proteome</keyword>
<name>A0A8J8MUV8_9RHOB</name>
<geneLocation type="plasmid" evidence="1 2">
    <name>unnamed1</name>
</geneLocation>
<proteinExistence type="predicted"/>
<dbReference type="RefSeq" id="WP_211785259.1">
    <property type="nucleotide sequence ID" value="NZ_CP047290.1"/>
</dbReference>
<sequence>MAYQREWLDRTGAPYLLSVILDRLGAMDEAFVSYGEAAKILERELKTPMIFSLHIGSVAGTMMTEILSVAKDAPPINALITGTTGIPGSGFAWYHDNLWRAKRGKTWERLDNDQKLAVVKDIREAVRGHDNWDRVFEQAFGARPILFNQKRFTEQDGKPLEKMLSGGKGESEQHRRLKEWARDNPAKIGLPPGFEGKVQSDLLSGDRIDVLFTKGEEFAVVEVKSCLSSDDDLRRGIYQCVKYREVIRATRLPVEVEVRAILLSERELPSELAARAKLLSVTSRVHKMNP</sequence>
<evidence type="ECO:0000313" key="1">
    <source>
        <dbReference type="EMBL" id="QUS37115.1"/>
    </source>
</evidence>
<reference evidence="1" key="1">
    <citation type="submission" date="2020-01" db="EMBL/GenBank/DDBJ databases">
        <authorList>
            <person name="Yang Y."/>
            <person name="Kwon Y.M."/>
        </authorList>
    </citation>
    <scope>NUCLEOTIDE SEQUENCE</scope>
    <source>
        <strain evidence="1">PG104</strain>
        <plasmid evidence="1">unnamed1</plasmid>
    </source>
</reference>
<gene>
    <name evidence="1" type="ORF">GR316_12125</name>
</gene>
<organism evidence="1 2">
    <name type="scientific">Falsirhodobacter algicola</name>
    <dbReference type="NCBI Taxonomy" id="2692330"/>
    <lineage>
        <taxon>Bacteria</taxon>
        <taxon>Pseudomonadati</taxon>
        <taxon>Pseudomonadota</taxon>
        <taxon>Alphaproteobacteria</taxon>
        <taxon>Rhodobacterales</taxon>
        <taxon>Paracoccaceae</taxon>
        <taxon>Falsirhodobacter</taxon>
    </lineage>
</organism>
<protein>
    <submittedName>
        <fullName evidence="1">Uncharacterized protein</fullName>
    </submittedName>
</protein>
<keyword evidence="1" id="KW-0614">Plasmid</keyword>
<dbReference type="EMBL" id="CP047290">
    <property type="protein sequence ID" value="QUS37115.1"/>
    <property type="molecule type" value="Genomic_DNA"/>
</dbReference>
<dbReference type="AlphaFoldDB" id="A0A8J8MUV8"/>
<dbReference type="Proteomes" id="UP000679284">
    <property type="component" value="Plasmid unnamed1"/>
</dbReference>
<dbReference type="KEGG" id="fap:GR316_12125"/>
<evidence type="ECO:0000313" key="2">
    <source>
        <dbReference type="Proteomes" id="UP000679284"/>
    </source>
</evidence>